<evidence type="ECO:0000256" key="2">
    <source>
        <dbReference type="ARBA" id="ARBA00000751"/>
    </source>
</evidence>
<comment type="caution">
    <text evidence="4">The sequence shown here is derived from an EMBL/GenBank/DDBJ whole genome shotgun (WGS) entry which is preliminary data.</text>
</comment>
<evidence type="ECO:0000259" key="3">
    <source>
        <dbReference type="Pfam" id="PF08719"/>
    </source>
</evidence>
<dbReference type="NCBIfam" id="TIGR02464">
    <property type="entry name" value="ribofla_fusion"/>
    <property type="match status" value="1"/>
</dbReference>
<protein>
    <submittedName>
        <fullName evidence="4">NADAR family protein</fullName>
    </submittedName>
</protein>
<sequence>MKYTIKSIQNTGKPIKYLLFWGHQKSKDGSITKSCFSQWWEAYFKVDGILYKTAEHYMMAEKAKLFNDGEIFQKVIVSKSPAAAKKLGRQVKDFNQQLWEDQRFEIVKKANYFKFSQNPELKDFLLKTKKRILVEASPVDKIWGIGLASDHNDSEIPSKWKGLNLLGFALMEVRDELLNEKITN</sequence>
<reference evidence="5" key="1">
    <citation type="journal article" date="2019" name="Int. J. Syst. Evol. Microbiol.">
        <title>The Global Catalogue of Microorganisms (GCM) 10K type strain sequencing project: providing services to taxonomists for standard genome sequencing and annotation.</title>
        <authorList>
            <consortium name="The Broad Institute Genomics Platform"/>
            <consortium name="The Broad Institute Genome Sequencing Center for Infectious Disease"/>
            <person name="Wu L."/>
            <person name="Ma J."/>
        </authorList>
    </citation>
    <scope>NUCLEOTIDE SEQUENCE [LARGE SCALE GENOMIC DNA]</scope>
    <source>
        <strain evidence="5">KCTC 32514</strain>
    </source>
</reference>
<dbReference type="CDD" id="cd15457">
    <property type="entry name" value="NADAR"/>
    <property type="match status" value="1"/>
</dbReference>
<evidence type="ECO:0000256" key="1">
    <source>
        <dbReference type="ARBA" id="ARBA00000022"/>
    </source>
</evidence>
<comment type="catalytic activity">
    <reaction evidence="1">
        <text>5-amino-6-(5-phospho-D-ribosylamino)uracil + H2O = 5,6-diaminouracil + D-ribose 5-phosphate</text>
        <dbReference type="Rhea" id="RHEA:55020"/>
        <dbReference type="ChEBI" id="CHEBI:15377"/>
        <dbReference type="ChEBI" id="CHEBI:46252"/>
        <dbReference type="ChEBI" id="CHEBI:58453"/>
        <dbReference type="ChEBI" id="CHEBI:78346"/>
    </reaction>
</comment>
<keyword evidence="5" id="KW-1185">Reference proteome</keyword>
<evidence type="ECO:0000313" key="5">
    <source>
        <dbReference type="Proteomes" id="UP001597548"/>
    </source>
</evidence>
<dbReference type="Gene3D" id="1.10.357.40">
    <property type="entry name" value="YbiA-like"/>
    <property type="match status" value="1"/>
</dbReference>
<dbReference type="InterPro" id="IPR012816">
    <property type="entry name" value="NADAR"/>
</dbReference>
<accession>A0ABW5ZTX0</accession>
<dbReference type="RefSeq" id="WP_194506648.1">
    <property type="nucleotide sequence ID" value="NZ_JADILU010000001.1"/>
</dbReference>
<name>A0ABW5ZTX0_9FLAO</name>
<organism evidence="4 5">
    <name type="scientific">Psychroserpens luteus</name>
    <dbReference type="NCBI Taxonomy" id="1434066"/>
    <lineage>
        <taxon>Bacteria</taxon>
        <taxon>Pseudomonadati</taxon>
        <taxon>Bacteroidota</taxon>
        <taxon>Flavobacteriia</taxon>
        <taxon>Flavobacteriales</taxon>
        <taxon>Flavobacteriaceae</taxon>
        <taxon>Psychroserpens</taxon>
    </lineage>
</organism>
<dbReference type="SUPFAM" id="SSF143990">
    <property type="entry name" value="YbiA-like"/>
    <property type="match status" value="1"/>
</dbReference>
<comment type="catalytic activity">
    <reaction evidence="2">
        <text>2,5-diamino-6-hydroxy-4-(5-phosphoribosylamino)-pyrimidine + H2O = 2,5,6-triamino-4-hydroxypyrimidine + D-ribose 5-phosphate</text>
        <dbReference type="Rhea" id="RHEA:23436"/>
        <dbReference type="ChEBI" id="CHEBI:15377"/>
        <dbReference type="ChEBI" id="CHEBI:58614"/>
        <dbReference type="ChEBI" id="CHEBI:78346"/>
        <dbReference type="ChEBI" id="CHEBI:137796"/>
    </reaction>
</comment>
<gene>
    <name evidence="4" type="ORF">ACFS29_12590</name>
</gene>
<evidence type="ECO:0000313" key="4">
    <source>
        <dbReference type="EMBL" id="MFD2916484.1"/>
    </source>
</evidence>
<dbReference type="Pfam" id="PF08719">
    <property type="entry name" value="NADAR"/>
    <property type="match status" value="1"/>
</dbReference>
<dbReference type="InterPro" id="IPR037238">
    <property type="entry name" value="YbiA-like_sf"/>
</dbReference>
<dbReference type="Proteomes" id="UP001597548">
    <property type="component" value="Unassembled WGS sequence"/>
</dbReference>
<dbReference type="EMBL" id="JBHUOS010000010">
    <property type="protein sequence ID" value="MFD2916484.1"/>
    <property type="molecule type" value="Genomic_DNA"/>
</dbReference>
<feature type="domain" description="NADAR" evidence="3">
    <location>
        <begin position="20"/>
        <end position="177"/>
    </location>
</feature>
<proteinExistence type="predicted"/>